<dbReference type="SUPFAM" id="SSF53383">
    <property type="entry name" value="PLP-dependent transferases"/>
    <property type="match status" value="1"/>
</dbReference>
<dbReference type="RefSeq" id="WP_184222669.1">
    <property type="nucleotide sequence ID" value="NZ_JACIIU010000008.1"/>
</dbReference>
<comment type="caution">
    <text evidence="10">The sequence shown here is derived from an EMBL/GenBank/DDBJ whole genome shotgun (WGS) entry which is preliminary data.</text>
</comment>
<evidence type="ECO:0000256" key="7">
    <source>
        <dbReference type="ARBA" id="ARBA00022898"/>
    </source>
</evidence>
<dbReference type="InterPro" id="IPR015422">
    <property type="entry name" value="PyrdxlP-dep_Trfase_small"/>
</dbReference>
<dbReference type="GO" id="GO:0030170">
    <property type="term" value="F:pyridoxal phosphate binding"/>
    <property type="evidence" value="ECO:0007669"/>
    <property type="project" value="InterPro"/>
</dbReference>
<evidence type="ECO:0000259" key="9">
    <source>
        <dbReference type="Pfam" id="PF00155"/>
    </source>
</evidence>
<protein>
    <recommendedName>
        <fullName evidence="4">aspartate transaminase</fullName>
        <ecNumber evidence="4">2.6.1.1</ecNumber>
    </recommendedName>
</protein>
<evidence type="ECO:0000256" key="5">
    <source>
        <dbReference type="ARBA" id="ARBA00022576"/>
    </source>
</evidence>
<dbReference type="GO" id="GO:0004069">
    <property type="term" value="F:L-aspartate:2-oxoglutarate aminotransferase activity"/>
    <property type="evidence" value="ECO:0007669"/>
    <property type="project" value="UniProtKB-EC"/>
</dbReference>
<evidence type="ECO:0000256" key="3">
    <source>
        <dbReference type="ARBA" id="ARBA00011738"/>
    </source>
</evidence>
<evidence type="ECO:0000256" key="6">
    <source>
        <dbReference type="ARBA" id="ARBA00022679"/>
    </source>
</evidence>
<dbReference type="Gene3D" id="3.40.640.10">
    <property type="entry name" value="Type I PLP-dependent aspartate aminotransferase-like (Major domain)"/>
    <property type="match status" value="1"/>
</dbReference>
<evidence type="ECO:0000256" key="1">
    <source>
        <dbReference type="ARBA" id="ARBA00001933"/>
    </source>
</evidence>
<dbReference type="FunFam" id="3.40.640.10:FF:000033">
    <property type="entry name" value="Aspartate aminotransferase"/>
    <property type="match status" value="1"/>
</dbReference>
<dbReference type="InterPro" id="IPR050596">
    <property type="entry name" value="AspAT/PAT-like"/>
</dbReference>
<dbReference type="PANTHER" id="PTHR46383">
    <property type="entry name" value="ASPARTATE AMINOTRANSFERASE"/>
    <property type="match status" value="1"/>
</dbReference>
<comment type="catalytic activity">
    <reaction evidence="8">
        <text>L-aspartate + 2-oxoglutarate = oxaloacetate + L-glutamate</text>
        <dbReference type="Rhea" id="RHEA:21824"/>
        <dbReference type="ChEBI" id="CHEBI:16452"/>
        <dbReference type="ChEBI" id="CHEBI:16810"/>
        <dbReference type="ChEBI" id="CHEBI:29985"/>
        <dbReference type="ChEBI" id="CHEBI:29991"/>
        <dbReference type="EC" id="2.6.1.1"/>
    </reaction>
</comment>
<name>A0A841LWY1_9HYPH</name>
<comment type="subunit">
    <text evidence="3">Homodimer.</text>
</comment>
<feature type="domain" description="Aminotransferase class I/classII large" evidence="9">
    <location>
        <begin position="31"/>
        <end position="382"/>
    </location>
</feature>
<evidence type="ECO:0000256" key="2">
    <source>
        <dbReference type="ARBA" id="ARBA00007441"/>
    </source>
</evidence>
<dbReference type="EMBL" id="JACIIU010000008">
    <property type="protein sequence ID" value="MBB6261370.1"/>
    <property type="molecule type" value="Genomic_DNA"/>
</dbReference>
<keyword evidence="6 10" id="KW-0808">Transferase</keyword>
<gene>
    <name evidence="10" type="ORF">FHS77_001925</name>
</gene>
<organism evidence="10 11">
    <name type="scientific">Paenochrobactrum gallinarii</name>
    <dbReference type="NCBI Taxonomy" id="643673"/>
    <lineage>
        <taxon>Bacteria</taxon>
        <taxon>Pseudomonadati</taxon>
        <taxon>Pseudomonadota</taxon>
        <taxon>Alphaproteobacteria</taxon>
        <taxon>Hyphomicrobiales</taxon>
        <taxon>Brucellaceae</taxon>
        <taxon>Paenochrobactrum</taxon>
    </lineage>
</organism>
<keyword evidence="5 10" id="KW-0032">Aminotransferase</keyword>
<dbReference type="PRINTS" id="PR00753">
    <property type="entry name" value="ACCSYNTHASE"/>
</dbReference>
<evidence type="ECO:0000256" key="4">
    <source>
        <dbReference type="ARBA" id="ARBA00012753"/>
    </source>
</evidence>
<dbReference type="InterPro" id="IPR015421">
    <property type="entry name" value="PyrdxlP-dep_Trfase_major"/>
</dbReference>
<dbReference type="CDD" id="cd00609">
    <property type="entry name" value="AAT_like"/>
    <property type="match status" value="1"/>
</dbReference>
<proteinExistence type="inferred from homology"/>
<sequence>MARLARRITQTSKKNYGMYAKAAALAAKGADLIHLELGRPFHDTPDHIKQATIQALRDGHVHYSDLQGIPELRQALAEKLRHYNKIDADPSEIIVTNGLTQASFSSFMTLLDEGDEAILLEPFYPQHLGKIEMAGAKPVFAELNKEQGFRIERAPIEAKITKATRMIVIVNPVNPTGRVYSREELQIIADLAIQYDLTVVSDEVYEEIVFDGAEHISIAALPGMRERTISLFAFTKAYAMDGWRLGYLFADKSLISALVKVTASEVTHVNTFIQHGALAAITGPANILQDMVDDDKEKRNLVVRRLNQMPGITCELPEGTIYAFPDISATGMSAQEAADKILEETKVVVEAGSFYGPQGESHLRICFGSESIERLDEAMDRLTSFFNAR</sequence>
<reference evidence="10 11" key="1">
    <citation type="submission" date="2020-08" db="EMBL/GenBank/DDBJ databases">
        <title>Genomic Encyclopedia of Type Strains, Phase IV (KMG-IV): sequencing the most valuable type-strain genomes for metagenomic binning, comparative biology and taxonomic classification.</title>
        <authorList>
            <person name="Goeker M."/>
        </authorList>
    </citation>
    <scope>NUCLEOTIDE SEQUENCE [LARGE SCALE GENOMIC DNA]</scope>
    <source>
        <strain evidence="10 11">DSM 22336</strain>
    </source>
</reference>
<comment type="cofactor">
    <cofactor evidence="1">
        <name>pyridoxal 5'-phosphate</name>
        <dbReference type="ChEBI" id="CHEBI:597326"/>
    </cofactor>
</comment>
<keyword evidence="11" id="KW-1185">Reference proteome</keyword>
<evidence type="ECO:0000313" key="11">
    <source>
        <dbReference type="Proteomes" id="UP000555393"/>
    </source>
</evidence>
<dbReference type="InterPro" id="IPR015424">
    <property type="entry name" value="PyrdxlP-dep_Trfase"/>
</dbReference>
<accession>A0A841LWY1</accession>
<dbReference type="Gene3D" id="3.90.1150.10">
    <property type="entry name" value="Aspartate Aminotransferase, domain 1"/>
    <property type="match status" value="1"/>
</dbReference>
<dbReference type="InterPro" id="IPR004839">
    <property type="entry name" value="Aminotransferase_I/II_large"/>
</dbReference>
<dbReference type="AlphaFoldDB" id="A0A841LWY1"/>
<dbReference type="EC" id="2.6.1.1" evidence="4"/>
<evidence type="ECO:0000256" key="8">
    <source>
        <dbReference type="ARBA" id="ARBA00049185"/>
    </source>
</evidence>
<dbReference type="PANTHER" id="PTHR46383:SF1">
    <property type="entry name" value="ASPARTATE AMINOTRANSFERASE"/>
    <property type="match status" value="1"/>
</dbReference>
<dbReference type="Pfam" id="PF00155">
    <property type="entry name" value="Aminotran_1_2"/>
    <property type="match status" value="1"/>
</dbReference>
<evidence type="ECO:0000313" key="10">
    <source>
        <dbReference type="EMBL" id="MBB6261370.1"/>
    </source>
</evidence>
<comment type="similarity">
    <text evidence="2">Belongs to the class-I pyridoxal-phosphate-dependent aminotransferase family.</text>
</comment>
<dbReference type="Proteomes" id="UP000555393">
    <property type="component" value="Unassembled WGS sequence"/>
</dbReference>
<dbReference type="GO" id="GO:0006520">
    <property type="term" value="P:amino acid metabolic process"/>
    <property type="evidence" value="ECO:0007669"/>
    <property type="project" value="InterPro"/>
</dbReference>
<keyword evidence="7" id="KW-0663">Pyridoxal phosphate</keyword>